<evidence type="ECO:0000313" key="2">
    <source>
        <dbReference type="EMBL" id="CBN74458.1"/>
    </source>
</evidence>
<organism evidence="2 3">
    <name type="scientific">Ectocarpus siliculosus</name>
    <name type="common">Brown alga</name>
    <name type="synonym">Conferva siliculosa</name>
    <dbReference type="NCBI Taxonomy" id="2880"/>
    <lineage>
        <taxon>Eukaryota</taxon>
        <taxon>Sar</taxon>
        <taxon>Stramenopiles</taxon>
        <taxon>Ochrophyta</taxon>
        <taxon>PX clade</taxon>
        <taxon>Phaeophyceae</taxon>
        <taxon>Ectocarpales</taxon>
        <taxon>Ectocarpaceae</taxon>
        <taxon>Ectocarpus</taxon>
    </lineage>
</organism>
<dbReference type="AlphaFoldDB" id="D8LJY9"/>
<dbReference type="EMBL" id="FN648464">
    <property type="protein sequence ID" value="CBN74458.1"/>
    <property type="molecule type" value="Genomic_DNA"/>
</dbReference>
<accession>D8LJY9</accession>
<gene>
    <name evidence="2" type="ORF">Esi_0028_0038</name>
</gene>
<keyword evidence="3" id="KW-1185">Reference proteome</keyword>
<feature type="region of interest" description="Disordered" evidence="1">
    <location>
        <begin position="100"/>
        <end position="133"/>
    </location>
</feature>
<reference evidence="2 3" key="1">
    <citation type="journal article" date="2010" name="Nature">
        <title>The Ectocarpus genome and the independent evolution of multicellularity in brown algae.</title>
        <authorList>
            <person name="Cock J.M."/>
            <person name="Sterck L."/>
            <person name="Rouze P."/>
            <person name="Scornet D."/>
            <person name="Allen A.E."/>
            <person name="Amoutzias G."/>
            <person name="Anthouard V."/>
            <person name="Artiguenave F."/>
            <person name="Aury J.M."/>
            <person name="Badger J.H."/>
            <person name="Beszteri B."/>
            <person name="Billiau K."/>
            <person name="Bonnet E."/>
            <person name="Bothwell J.H."/>
            <person name="Bowler C."/>
            <person name="Boyen C."/>
            <person name="Brownlee C."/>
            <person name="Carrano C.J."/>
            <person name="Charrier B."/>
            <person name="Cho G.Y."/>
            <person name="Coelho S.M."/>
            <person name="Collen J."/>
            <person name="Corre E."/>
            <person name="Da Silva C."/>
            <person name="Delage L."/>
            <person name="Delaroque N."/>
            <person name="Dittami S.M."/>
            <person name="Doulbeau S."/>
            <person name="Elias M."/>
            <person name="Farnham G."/>
            <person name="Gachon C.M."/>
            <person name="Gschloessl B."/>
            <person name="Heesch S."/>
            <person name="Jabbari K."/>
            <person name="Jubin C."/>
            <person name="Kawai H."/>
            <person name="Kimura K."/>
            <person name="Kloareg B."/>
            <person name="Kupper F.C."/>
            <person name="Lang D."/>
            <person name="Le Bail A."/>
            <person name="Leblanc C."/>
            <person name="Lerouge P."/>
            <person name="Lohr M."/>
            <person name="Lopez P.J."/>
            <person name="Martens C."/>
            <person name="Maumus F."/>
            <person name="Michel G."/>
            <person name="Miranda-Saavedra D."/>
            <person name="Morales J."/>
            <person name="Moreau H."/>
            <person name="Motomura T."/>
            <person name="Nagasato C."/>
            <person name="Napoli C.A."/>
            <person name="Nelson D.R."/>
            <person name="Nyvall-Collen P."/>
            <person name="Peters A.F."/>
            <person name="Pommier C."/>
            <person name="Potin P."/>
            <person name="Poulain J."/>
            <person name="Quesneville H."/>
            <person name="Read B."/>
            <person name="Rensing S.A."/>
            <person name="Ritter A."/>
            <person name="Rousvoal S."/>
            <person name="Samanta M."/>
            <person name="Samson G."/>
            <person name="Schroeder D.C."/>
            <person name="Segurens B."/>
            <person name="Strittmatter M."/>
            <person name="Tonon T."/>
            <person name="Tregear J.W."/>
            <person name="Valentin K."/>
            <person name="von Dassow P."/>
            <person name="Yamagishi T."/>
            <person name="Van de Peer Y."/>
            <person name="Wincker P."/>
        </authorList>
    </citation>
    <scope>NUCLEOTIDE SEQUENCE [LARGE SCALE GENOMIC DNA]</scope>
    <source>
        <strain evidence="3">Ec32 / CCAP1310/4</strain>
    </source>
</reference>
<feature type="compositionally biased region" description="Basic and acidic residues" evidence="1">
    <location>
        <begin position="100"/>
        <end position="112"/>
    </location>
</feature>
<dbReference type="InParanoid" id="D8LJY9"/>
<evidence type="ECO:0000256" key="1">
    <source>
        <dbReference type="SAM" id="MobiDB-lite"/>
    </source>
</evidence>
<dbReference type="Proteomes" id="UP000002630">
    <property type="component" value="Linkage Group LG16"/>
</dbReference>
<evidence type="ECO:0000313" key="3">
    <source>
        <dbReference type="Proteomes" id="UP000002630"/>
    </source>
</evidence>
<sequence length="133" mass="14625">MPRLSRLCSAAVRNTPVYVSYLSRAGQDGRRKHLRRDHSGPSGDCVGKCKLAAAHYRSGAAWEIRLALQQQEPALSFHQEGALHPQHTMLRRHGNRREEFLERSDGGGDHGAGRSGAVVGQHRGRHISGQGCE</sequence>
<proteinExistence type="predicted"/>
<dbReference type="EMBL" id="FN649741">
    <property type="protein sequence ID" value="CBN74458.1"/>
    <property type="molecule type" value="Genomic_DNA"/>
</dbReference>
<protein>
    <submittedName>
        <fullName evidence="2">Uncharacterized protein</fullName>
    </submittedName>
</protein>
<name>D8LJY9_ECTSI</name>